<dbReference type="PROSITE" id="PS51257">
    <property type="entry name" value="PROKAR_LIPOPROTEIN"/>
    <property type="match status" value="1"/>
</dbReference>
<evidence type="ECO:0000259" key="7">
    <source>
        <dbReference type="Pfam" id="PF13004"/>
    </source>
</evidence>
<dbReference type="CDD" id="cd14948">
    <property type="entry name" value="BACON"/>
    <property type="match status" value="1"/>
</dbReference>
<dbReference type="Pfam" id="PF13004">
    <property type="entry name" value="BACON"/>
    <property type="match status" value="1"/>
</dbReference>
<feature type="domain" description="BACON" evidence="7">
    <location>
        <begin position="67"/>
        <end position="123"/>
    </location>
</feature>
<dbReference type="Pfam" id="PF04616">
    <property type="entry name" value="Glyco_hydro_43"/>
    <property type="match status" value="1"/>
</dbReference>
<dbReference type="PANTHER" id="PTHR43817:SF1">
    <property type="entry name" value="HYDROLASE, FAMILY 43, PUTATIVE (AFU_ORTHOLOGUE AFUA_3G01660)-RELATED"/>
    <property type="match status" value="1"/>
</dbReference>
<evidence type="ECO:0000256" key="6">
    <source>
        <dbReference type="SAM" id="SignalP"/>
    </source>
</evidence>
<dbReference type="Gene3D" id="2.115.10.20">
    <property type="entry name" value="Glycosyl hydrolase domain, family 43"/>
    <property type="match status" value="1"/>
</dbReference>
<protein>
    <submittedName>
        <fullName evidence="8">Family 43 glycosylhydrolase</fullName>
    </submittedName>
</protein>
<evidence type="ECO:0000256" key="5">
    <source>
        <dbReference type="RuleBase" id="RU361187"/>
    </source>
</evidence>
<evidence type="ECO:0000313" key="9">
    <source>
        <dbReference type="Proteomes" id="UP000600600"/>
    </source>
</evidence>
<dbReference type="Proteomes" id="UP000600600">
    <property type="component" value="Unassembled WGS sequence"/>
</dbReference>
<reference evidence="8 9" key="1">
    <citation type="submission" date="2020-08" db="EMBL/GenBank/DDBJ databases">
        <title>Genome public.</title>
        <authorList>
            <person name="Liu C."/>
            <person name="Sun Q."/>
        </authorList>
    </citation>
    <scope>NUCLEOTIDE SEQUENCE [LARGE SCALE GENOMIC DNA]</scope>
    <source>
        <strain evidence="8 9">M27</strain>
    </source>
</reference>
<dbReference type="PANTHER" id="PTHR43817">
    <property type="entry name" value="GLYCOSYL HYDROLASE"/>
    <property type="match status" value="1"/>
</dbReference>
<feature type="signal peptide" evidence="6">
    <location>
        <begin position="1"/>
        <end position="18"/>
    </location>
</feature>
<dbReference type="InterPro" id="IPR013783">
    <property type="entry name" value="Ig-like_fold"/>
</dbReference>
<evidence type="ECO:0000256" key="4">
    <source>
        <dbReference type="ARBA" id="ARBA00023295"/>
    </source>
</evidence>
<evidence type="ECO:0000256" key="1">
    <source>
        <dbReference type="ARBA" id="ARBA00009865"/>
    </source>
</evidence>
<dbReference type="RefSeq" id="WP_186966019.1">
    <property type="nucleotide sequence ID" value="NZ_JACOOE010000001.1"/>
</dbReference>
<dbReference type="EMBL" id="JACOOE010000001">
    <property type="protein sequence ID" value="MBC5603146.1"/>
    <property type="molecule type" value="Genomic_DNA"/>
</dbReference>
<keyword evidence="2 6" id="KW-0732">Signal</keyword>
<dbReference type="InterPro" id="IPR023296">
    <property type="entry name" value="Glyco_hydro_beta-prop_sf"/>
</dbReference>
<gene>
    <name evidence="8" type="ORF">H8S67_00430</name>
</gene>
<dbReference type="InterPro" id="IPR006710">
    <property type="entry name" value="Glyco_hydro_43"/>
</dbReference>
<sequence>MNRLVQFLFLFFSLPLMLSCDEADDSQTLENTVQMLVGKDYLSVLPVTVQVGNLSGTFTLNIATNLAWTATTEDKWIQLSKNEGGKELLDVSYTANDDVTSFRKAKITFSAKGVDDVVVEIVQSDKTFTNPIAGIPDPWIIQHQGTYYTCKAHGDGINISKSDKLTIISSTKAIWTAPKDNGNIKPWNASHVWAPELHFVDGRWYVYYAAGRPSSESGSYKMQRTGVLRSKTNDPMGEYEDMGMIYTGDEYTDNVIPTVDNTCYAIDMGIVNIAGKLYAVWSGTINKESGGDQRIYIAKMSNPWTICSNRIEISKPDQPWELIEPSAKVNEGPAFLQRDDKLFVVYSCNGSWTKYYRLAYLMLNIGDDPMNPANWKKSSHDVFYRCDDTVDKDGVNGVGHCSFTKSPDGTEDWIVYHVKNRNHGSYETGRSTFIQRFTWNMDGTPNFGTPVGWGEPIVVPSGE</sequence>
<dbReference type="InterPro" id="IPR024361">
    <property type="entry name" value="BACON"/>
</dbReference>
<comment type="caution">
    <text evidence="8">The sequence shown here is derived from an EMBL/GenBank/DDBJ whole genome shotgun (WGS) entry which is preliminary data.</text>
</comment>
<keyword evidence="3 5" id="KW-0378">Hydrolase</keyword>
<evidence type="ECO:0000256" key="2">
    <source>
        <dbReference type="ARBA" id="ARBA00022729"/>
    </source>
</evidence>
<evidence type="ECO:0000256" key="3">
    <source>
        <dbReference type="ARBA" id="ARBA00022801"/>
    </source>
</evidence>
<dbReference type="CDD" id="cd18820">
    <property type="entry name" value="GH43_LbAraf43-like"/>
    <property type="match status" value="1"/>
</dbReference>
<dbReference type="Gene3D" id="2.60.40.10">
    <property type="entry name" value="Immunoglobulins"/>
    <property type="match status" value="1"/>
</dbReference>
<evidence type="ECO:0000313" key="8">
    <source>
        <dbReference type="EMBL" id="MBC5603146.1"/>
    </source>
</evidence>
<feature type="chain" id="PRO_5046422309" evidence="6">
    <location>
        <begin position="19"/>
        <end position="463"/>
    </location>
</feature>
<accession>A0ABR7C5Q6</accession>
<dbReference type="SUPFAM" id="SSF75005">
    <property type="entry name" value="Arabinanase/levansucrase/invertase"/>
    <property type="match status" value="1"/>
</dbReference>
<keyword evidence="4 5" id="KW-0326">Glycosidase</keyword>
<name>A0ABR7C5Q6_9BACE</name>
<comment type="similarity">
    <text evidence="1 5">Belongs to the glycosyl hydrolase 43 family.</text>
</comment>
<keyword evidence="9" id="KW-1185">Reference proteome</keyword>
<organism evidence="8 9">
    <name type="scientific">Bacteroides difficilis</name>
    <dbReference type="NCBI Taxonomy" id="2763021"/>
    <lineage>
        <taxon>Bacteria</taxon>
        <taxon>Pseudomonadati</taxon>
        <taxon>Bacteroidota</taxon>
        <taxon>Bacteroidia</taxon>
        <taxon>Bacteroidales</taxon>
        <taxon>Bacteroidaceae</taxon>
        <taxon>Bacteroides</taxon>
    </lineage>
</organism>
<proteinExistence type="inferred from homology"/>